<sequence length="150" mass="16076">MAARRWARGRARGPLPWGPRVEEGGAGAREAREAMSDEQSWRPVEEGRTLGLGGTEGGTIVRDEEHPAGLRLTLEEEPARSFYAVTCGVAGWLVHSRFFGSEAEALAAWDEMKPALLELVVQLPATGAKPLDPATRAAGAKLGAFVARFP</sequence>
<organism evidence="2 3">
    <name type="scientific">Archangium gephyra</name>
    <dbReference type="NCBI Taxonomy" id="48"/>
    <lineage>
        <taxon>Bacteria</taxon>
        <taxon>Pseudomonadati</taxon>
        <taxon>Myxococcota</taxon>
        <taxon>Myxococcia</taxon>
        <taxon>Myxococcales</taxon>
        <taxon>Cystobacterineae</taxon>
        <taxon>Archangiaceae</taxon>
        <taxon>Archangium</taxon>
    </lineage>
</organism>
<accession>A0ABX9JKD2</accession>
<feature type="compositionally biased region" description="Basic and acidic residues" evidence="1">
    <location>
        <begin position="29"/>
        <end position="48"/>
    </location>
</feature>
<evidence type="ECO:0000313" key="2">
    <source>
        <dbReference type="EMBL" id="REG14291.1"/>
    </source>
</evidence>
<name>A0ABX9JKD2_9BACT</name>
<proteinExistence type="predicted"/>
<reference evidence="2 3" key="1">
    <citation type="submission" date="2018-08" db="EMBL/GenBank/DDBJ databases">
        <title>Genomic Encyclopedia of Archaeal and Bacterial Type Strains, Phase II (KMG-II): from individual species to whole genera.</title>
        <authorList>
            <person name="Goeker M."/>
        </authorList>
    </citation>
    <scope>NUCLEOTIDE SEQUENCE [LARGE SCALE GENOMIC DNA]</scope>
    <source>
        <strain evidence="2 3">DSM 2261</strain>
    </source>
</reference>
<evidence type="ECO:0000256" key="1">
    <source>
        <dbReference type="SAM" id="MobiDB-lite"/>
    </source>
</evidence>
<gene>
    <name evidence="2" type="ORF">ATI61_12710</name>
</gene>
<protein>
    <submittedName>
        <fullName evidence="2">Uncharacterized protein</fullName>
    </submittedName>
</protein>
<comment type="caution">
    <text evidence="2">The sequence shown here is derived from an EMBL/GenBank/DDBJ whole genome shotgun (WGS) entry which is preliminary data.</text>
</comment>
<evidence type="ECO:0000313" key="3">
    <source>
        <dbReference type="Proteomes" id="UP000256345"/>
    </source>
</evidence>
<keyword evidence="3" id="KW-1185">Reference proteome</keyword>
<feature type="region of interest" description="Disordered" evidence="1">
    <location>
        <begin position="1"/>
        <end position="61"/>
    </location>
</feature>
<feature type="compositionally biased region" description="Basic residues" evidence="1">
    <location>
        <begin position="1"/>
        <end position="11"/>
    </location>
</feature>
<dbReference type="Proteomes" id="UP000256345">
    <property type="component" value="Unassembled WGS sequence"/>
</dbReference>
<dbReference type="EMBL" id="QUMU01000027">
    <property type="protein sequence ID" value="REG14291.1"/>
    <property type="molecule type" value="Genomic_DNA"/>
</dbReference>